<dbReference type="CDD" id="cd07990">
    <property type="entry name" value="LPLAT_LCLAT1-like"/>
    <property type="match status" value="1"/>
</dbReference>
<evidence type="ECO:0000313" key="5">
    <source>
        <dbReference type="EMBL" id="CDS06398.1"/>
    </source>
</evidence>
<gene>
    <name evidence="5" type="ORF">LRAMOSA08926</name>
</gene>
<dbReference type="PANTHER" id="PTHR10983:SF16">
    <property type="entry name" value="LYSOCARDIOLIPIN ACYLTRANSFERASE 1"/>
    <property type="match status" value="1"/>
</dbReference>
<reference evidence="5" key="1">
    <citation type="journal article" date="2014" name="Genome Announc.">
        <title>De novo whole-genome sequence and genome annotation of Lichtheimia ramosa.</title>
        <authorList>
            <person name="Linde J."/>
            <person name="Schwartze V."/>
            <person name="Binder U."/>
            <person name="Lass-Florl C."/>
            <person name="Voigt K."/>
            <person name="Horn F."/>
        </authorList>
    </citation>
    <scope>NUCLEOTIDE SEQUENCE</scope>
    <source>
        <strain evidence="5">JMRC FSU:6197</strain>
    </source>
</reference>
<protein>
    <recommendedName>
        <fullName evidence="4">Acyltransferase C-terminal domain-containing protein</fullName>
    </recommendedName>
</protein>
<feature type="domain" description="Acyltransferase C-terminal" evidence="4">
    <location>
        <begin position="121"/>
        <end position="174"/>
    </location>
</feature>
<dbReference type="GO" id="GO:0036149">
    <property type="term" value="P:phosphatidylinositol acyl-chain remodeling"/>
    <property type="evidence" value="ECO:0007669"/>
    <property type="project" value="TreeGrafter"/>
</dbReference>
<dbReference type="Pfam" id="PF16076">
    <property type="entry name" value="Acyltransf_C"/>
    <property type="match status" value="1"/>
</dbReference>
<comment type="similarity">
    <text evidence="1">Belongs to the 1-acyl-sn-glycerol-3-phosphate acyltransferase family.</text>
</comment>
<organism evidence="5">
    <name type="scientific">Lichtheimia ramosa</name>
    <dbReference type="NCBI Taxonomy" id="688394"/>
    <lineage>
        <taxon>Eukaryota</taxon>
        <taxon>Fungi</taxon>
        <taxon>Fungi incertae sedis</taxon>
        <taxon>Mucoromycota</taxon>
        <taxon>Mucoromycotina</taxon>
        <taxon>Mucoromycetes</taxon>
        <taxon>Mucorales</taxon>
        <taxon>Lichtheimiaceae</taxon>
        <taxon>Lichtheimia</taxon>
    </lineage>
</organism>
<dbReference type="GO" id="GO:0016746">
    <property type="term" value="F:acyltransferase activity"/>
    <property type="evidence" value="ECO:0007669"/>
    <property type="project" value="UniProtKB-KW"/>
</dbReference>
<proteinExistence type="inferred from homology"/>
<evidence type="ECO:0000256" key="1">
    <source>
        <dbReference type="ARBA" id="ARBA00008655"/>
    </source>
</evidence>
<sequence>MTFFEFIFLKRKLAADKDTIVNNLTRSREANNPMWLLLFPEGTVISESTRKRSSDYAKKMDMQDNRYTLLPRSTGLKLCMETLGDNPEWLYDLTIGYQGVKANENPEDVYTIPSIFSTCRYPKQIHVHIRRFKISDLPKDDDAFAQWMFDRFVEKDQLMAHFYEHGKFPGECDAELPIVMKEPTPSFCLLWLSFVPCIPLIKLASSAIKSIL</sequence>
<dbReference type="EMBL" id="LK023319">
    <property type="protein sequence ID" value="CDS06398.1"/>
    <property type="molecule type" value="Genomic_DNA"/>
</dbReference>
<dbReference type="InterPro" id="IPR032098">
    <property type="entry name" value="Acyltransf_C"/>
</dbReference>
<evidence type="ECO:0000256" key="2">
    <source>
        <dbReference type="ARBA" id="ARBA00022679"/>
    </source>
</evidence>
<dbReference type="OrthoDB" id="189226at2759"/>
<accession>A0A077WH85</accession>
<dbReference type="AlphaFoldDB" id="A0A077WH85"/>
<dbReference type="PANTHER" id="PTHR10983">
    <property type="entry name" value="1-ACYLGLYCEROL-3-PHOSPHATE ACYLTRANSFERASE-RELATED"/>
    <property type="match status" value="1"/>
</dbReference>
<keyword evidence="2" id="KW-0808">Transferase</keyword>
<evidence type="ECO:0000259" key="4">
    <source>
        <dbReference type="Pfam" id="PF16076"/>
    </source>
</evidence>
<evidence type="ECO:0000256" key="3">
    <source>
        <dbReference type="ARBA" id="ARBA00023315"/>
    </source>
</evidence>
<keyword evidence="3" id="KW-0012">Acyltransferase</keyword>
<name>A0A077WH85_9FUNG</name>
<dbReference type="GO" id="GO:0005783">
    <property type="term" value="C:endoplasmic reticulum"/>
    <property type="evidence" value="ECO:0007669"/>
    <property type="project" value="TreeGrafter"/>
</dbReference>